<feature type="region of interest" description="Disordered" evidence="1">
    <location>
        <begin position="77"/>
        <end position="111"/>
    </location>
</feature>
<dbReference type="Proteomes" id="UP000287651">
    <property type="component" value="Unassembled WGS sequence"/>
</dbReference>
<sequence length="186" mass="20286">MLGTIQYLSIPCVSIPGTTLYVPYRQLISMLATRFKEAPPRRSPEPRRWAFRASARVIPNDNIVVAVVERQVQARRNRSNTIAKGNEGRNEPSSESGETGGVMRSGTAAGKRGAMRAKLQHTCSSMLQSYCCNSLHTYCSYCRCADRCNTPTGATAAVVHCSTLAAVCCRATAHLLQQSAHVLQLL</sequence>
<gene>
    <name evidence="2" type="ORF">B296_00044599</name>
</gene>
<evidence type="ECO:0000313" key="3">
    <source>
        <dbReference type="Proteomes" id="UP000287651"/>
    </source>
</evidence>
<dbReference type="AlphaFoldDB" id="A0A426ZAB7"/>
<evidence type="ECO:0000256" key="1">
    <source>
        <dbReference type="SAM" id="MobiDB-lite"/>
    </source>
</evidence>
<proteinExistence type="predicted"/>
<reference evidence="2 3" key="1">
    <citation type="journal article" date="2014" name="Agronomy (Basel)">
        <title>A Draft Genome Sequence for Ensete ventricosum, the Drought-Tolerant Tree Against Hunger.</title>
        <authorList>
            <person name="Harrison J."/>
            <person name="Moore K.A."/>
            <person name="Paszkiewicz K."/>
            <person name="Jones T."/>
            <person name="Grant M."/>
            <person name="Ambacheew D."/>
            <person name="Muzemil S."/>
            <person name="Studholme D.J."/>
        </authorList>
    </citation>
    <scope>NUCLEOTIDE SEQUENCE [LARGE SCALE GENOMIC DNA]</scope>
</reference>
<dbReference type="EMBL" id="AMZH03007595">
    <property type="protein sequence ID" value="RRT60940.1"/>
    <property type="molecule type" value="Genomic_DNA"/>
</dbReference>
<comment type="caution">
    <text evidence="2">The sequence shown here is derived from an EMBL/GenBank/DDBJ whole genome shotgun (WGS) entry which is preliminary data.</text>
</comment>
<organism evidence="2 3">
    <name type="scientific">Ensete ventricosum</name>
    <name type="common">Abyssinian banana</name>
    <name type="synonym">Musa ensete</name>
    <dbReference type="NCBI Taxonomy" id="4639"/>
    <lineage>
        <taxon>Eukaryota</taxon>
        <taxon>Viridiplantae</taxon>
        <taxon>Streptophyta</taxon>
        <taxon>Embryophyta</taxon>
        <taxon>Tracheophyta</taxon>
        <taxon>Spermatophyta</taxon>
        <taxon>Magnoliopsida</taxon>
        <taxon>Liliopsida</taxon>
        <taxon>Zingiberales</taxon>
        <taxon>Musaceae</taxon>
        <taxon>Ensete</taxon>
    </lineage>
</organism>
<accession>A0A426ZAB7</accession>
<evidence type="ECO:0000313" key="2">
    <source>
        <dbReference type="EMBL" id="RRT60940.1"/>
    </source>
</evidence>
<protein>
    <submittedName>
        <fullName evidence="2">Uncharacterized protein</fullName>
    </submittedName>
</protein>
<name>A0A426ZAB7_ENSVE</name>